<dbReference type="Proteomes" id="UP001592581">
    <property type="component" value="Unassembled WGS sequence"/>
</dbReference>
<proteinExistence type="predicted"/>
<dbReference type="PROSITE" id="PS51257">
    <property type="entry name" value="PROKAR_LIPOPROTEIN"/>
    <property type="match status" value="1"/>
</dbReference>
<keyword evidence="2" id="KW-1185">Reference proteome</keyword>
<comment type="caution">
    <text evidence="1">The sequence shown here is derived from an EMBL/GenBank/DDBJ whole genome shotgun (WGS) entry which is preliminary data.</text>
</comment>
<protein>
    <submittedName>
        <fullName evidence="1">Uncharacterized protein</fullName>
    </submittedName>
</protein>
<name>A0ABV6XXW6_9ACTN</name>
<dbReference type="RefSeq" id="WP_380568170.1">
    <property type="nucleotide sequence ID" value="NZ_JBEUKS010000015.1"/>
</dbReference>
<evidence type="ECO:0000313" key="1">
    <source>
        <dbReference type="EMBL" id="MFC1443118.1"/>
    </source>
</evidence>
<reference evidence="1 2" key="1">
    <citation type="submission" date="2024-06" db="EMBL/GenBank/DDBJ databases">
        <authorList>
            <person name="Lee S.D."/>
        </authorList>
    </citation>
    <scope>NUCLEOTIDE SEQUENCE [LARGE SCALE GENOMIC DNA]</scope>
    <source>
        <strain evidence="1 2">N1-10</strain>
    </source>
</reference>
<evidence type="ECO:0000313" key="2">
    <source>
        <dbReference type="Proteomes" id="UP001592581"/>
    </source>
</evidence>
<organism evidence="1 2">
    <name type="scientific">Streptacidiphilus jeojiensis</name>
    <dbReference type="NCBI Taxonomy" id="3229225"/>
    <lineage>
        <taxon>Bacteria</taxon>
        <taxon>Bacillati</taxon>
        <taxon>Actinomycetota</taxon>
        <taxon>Actinomycetes</taxon>
        <taxon>Kitasatosporales</taxon>
        <taxon>Streptomycetaceae</taxon>
        <taxon>Streptacidiphilus</taxon>
    </lineage>
</organism>
<gene>
    <name evidence="1" type="ORF">ABUW04_33255</name>
</gene>
<accession>A0ABV6XXW6</accession>
<sequence>MPSRNDSSSNASCSGIACIVNAVRAGDDLRIDRLLIRFVEAADLAGLFALRAALAEESLGRHASGLPCEHT</sequence>
<dbReference type="EMBL" id="JBEUKS010000015">
    <property type="protein sequence ID" value="MFC1443118.1"/>
    <property type="molecule type" value="Genomic_DNA"/>
</dbReference>